<dbReference type="EMBL" id="BSXW01000132">
    <property type="protein sequence ID" value="GMF12833.1"/>
    <property type="molecule type" value="Genomic_DNA"/>
</dbReference>
<dbReference type="GO" id="GO:0005739">
    <property type="term" value="C:mitochondrion"/>
    <property type="evidence" value="ECO:0007669"/>
    <property type="project" value="TreeGrafter"/>
</dbReference>
<dbReference type="SUPFAM" id="SSF56112">
    <property type="entry name" value="Protein kinase-like (PK-like)"/>
    <property type="match status" value="1"/>
</dbReference>
<dbReference type="Pfam" id="PF13516">
    <property type="entry name" value="LRR_6"/>
    <property type="match status" value="2"/>
</dbReference>
<dbReference type="InterPro" id="IPR032675">
    <property type="entry name" value="LRR_dom_sf"/>
</dbReference>
<keyword evidence="6" id="KW-1185">Reference proteome</keyword>
<organism evidence="5 6">
    <name type="scientific">Phytophthora lilii</name>
    <dbReference type="NCBI Taxonomy" id="2077276"/>
    <lineage>
        <taxon>Eukaryota</taxon>
        <taxon>Sar</taxon>
        <taxon>Stramenopiles</taxon>
        <taxon>Oomycota</taxon>
        <taxon>Peronosporomycetes</taxon>
        <taxon>Peronosporales</taxon>
        <taxon>Peronosporaceae</taxon>
        <taxon>Phytophthora</taxon>
    </lineage>
</organism>
<dbReference type="SMART" id="SM00368">
    <property type="entry name" value="LRR_RI"/>
    <property type="match status" value="4"/>
</dbReference>
<evidence type="ECO:0000256" key="2">
    <source>
        <dbReference type="SAM" id="Coils"/>
    </source>
</evidence>
<feature type="domain" description="Enoyl reductase (ER)" evidence="4">
    <location>
        <begin position="13"/>
        <end position="507"/>
    </location>
</feature>
<feature type="compositionally biased region" description="Low complexity" evidence="3">
    <location>
        <begin position="257"/>
        <end position="270"/>
    </location>
</feature>
<sequence length="1611" mass="176852">MPSYRRIQVHTYSTDFLKATEVVEEPQLPTAGPGNVVVENRFLGINATDVNITNGGYGRTTLPVKCGLEAVIKSLELSPALVPLTVCGVSASLALEKAGEMKSNETVFVSAAAGATGQFAVQLAKLAGNHVIGACSSDEKVEYLKSLGVDRPINYKKEDLHSVLKKEYPNGIDLAFEGVGGDMFKANIAIFGRIIVFGNCSHYHGDAGNDPQYGYQQNRKMQLRSASLRGFQRRHHPKDEPEHLRRLLKLVQEGKLKPASTPPSSKASRASPRRSTDSDLGAFAEYTEVPAAKIIETPELSSSVIPLTVCGVSASLALEKAGEMKSNETVFVSAAAGATGQFVVQLAKLAGNHVIGACSSDEKVEYLKSLGVDRPINYKKENLTEVLKKEYSDGINLAFESVGGEMFKAVLDNIAIFGRIIVFGNVSHYHGEAGTDPQYGYQQNRKMQLRSASLRGFLLFHHAKHVPEHLQRLLTLIKDGKLKAGIDPTEFRGLESIPDAINRLGVVANVDLLATSYYTDESCAHTLQIVTMDFTYDSAAAESYDAPTIFQSSGILMRRLAELNVSSCIASSNCTPEVYGGNTYYSTSEYITDPYTYSVQIFGGNGGVVQPFVMVKTYTGEDCGTLSTINATVTANGCQFASENSSSSAMLLSNGSALYQLYDSGACGGNVTRYFVDRATLLNHTCFRGNTKFYTNYDASAASSSASGSNGSGSNSSIADTDASVFGATPTPPSNYNFYKTLKTQYRCYCRHCDWSYTQDSIQRLINRGAYGEVYAGTYNGQIVAIKMLLQENLKSVRHLNEFLLRHVVVDGSGSNDGEKYDDNADMLSFGVVLSELDTHSLPYSNANKANKSEAAILKMVAAGKLHVEFSPWALKSIVDLGLACTGGNSMRRPGRTTTTHANPRLRWMAPASPGELSPMERLMAWLERNGEAYRVSKRKISMLEQLGEEMATNGIYGISISSIRSQISRLKNGVQMKAEGGECTMADVNRYYDRLLDVLFGEEERAEMRERAAERQRNSEHDHEFATVFKTRGRRYAQVRSLESAQTESEATENSDNEDRGNVARQLPGADMHRLASNDNTLDTTEIRRRFELLSARQGLKDRGVDPETIDSFLPLHRDGLSPMQLLVAWLSRHCTTFASSSAKVEMLEELCQGIRAAGYPSCTLNAVRSKIDGLRREVRRHRIGDQHHPRAFQQYQRTLLSIFSSEDIVERELADTSDTETSEEDANHDDTKEGSRDVNARLAALQERYNEEYDAAVVEYEAAMHKLEMQRTKQAYQDALSTSISLEKEALAREPKSATIVREIEANLAPKRLVVRGISQLACCALLRAMRSNTNVTSLDLSNNALSDVVGVAIGNMLTGNKKLRVLDLGFNNLTNASLQPIGNALRENTVLTSLMLNSNPVFQLPKDPVSGNGGTSAVNSSTTNMNFGSTKMPAHLVAAFAHVEPFTSALVVNNSLTSLNLFNTGIAHEVGRALSHALSKNTSLISVEVASNHLSQSDLASIASILKKNQARFFQAEAKSEQLMEEMKEQASQVQIEKAKEAKRVADAEWHDENAHRRAEIREAEEWERARRTAEAEVQHLLNMEAENKKYLERLEAEKKPAKGKGKK</sequence>
<dbReference type="Gene3D" id="3.90.180.10">
    <property type="entry name" value="Medium-chain alcohol dehydrogenases, catalytic domain"/>
    <property type="match status" value="2"/>
</dbReference>
<feature type="compositionally biased region" description="Basic and acidic residues" evidence="3">
    <location>
        <begin position="1230"/>
        <end position="1239"/>
    </location>
</feature>
<dbReference type="SUPFAM" id="SSF51735">
    <property type="entry name" value="NAD(P)-binding Rossmann-fold domains"/>
    <property type="match status" value="2"/>
</dbReference>
<dbReference type="Gene3D" id="3.40.50.720">
    <property type="entry name" value="NAD(P)-binding Rossmann-like Domain"/>
    <property type="match status" value="2"/>
</dbReference>
<dbReference type="InterPro" id="IPR036291">
    <property type="entry name" value="NAD(P)-bd_dom_sf"/>
</dbReference>
<reference evidence="5" key="1">
    <citation type="submission" date="2023-04" db="EMBL/GenBank/DDBJ databases">
        <title>Phytophthora lilii NBRC 32176.</title>
        <authorList>
            <person name="Ichikawa N."/>
            <person name="Sato H."/>
            <person name="Tonouchi N."/>
        </authorList>
    </citation>
    <scope>NUCLEOTIDE SEQUENCE</scope>
    <source>
        <strain evidence="5">NBRC 32176</strain>
    </source>
</reference>
<dbReference type="Gene3D" id="3.80.10.10">
    <property type="entry name" value="Ribonuclease Inhibitor"/>
    <property type="match status" value="2"/>
</dbReference>
<feature type="region of interest" description="Disordered" evidence="3">
    <location>
        <begin position="1041"/>
        <end position="1082"/>
    </location>
</feature>
<evidence type="ECO:0000256" key="1">
    <source>
        <dbReference type="ARBA" id="ARBA00023002"/>
    </source>
</evidence>
<dbReference type="Gene3D" id="1.10.510.10">
    <property type="entry name" value="Transferase(Phosphotransferase) domain 1"/>
    <property type="match status" value="1"/>
</dbReference>
<dbReference type="SMART" id="SM00829">
    <property type="entry name" value="PKS_ER"/>
    <property type="match status" value="1"/>
</dbReference>
<evidence type="ECO:0000313" key="6">
    <source>
        <dbReference type="Proteomes" id="UP001165083"/>
    </source>
</evidence>
<dbReference type="Pfam" id="PF00107">
    <property type="entry name" value="ADH_zinc_N"/>
    <property type="match status" value="2"/>
</dbReference>
<keyword evidence="2" id="KW-0175">Coiled coil</keyword>
<accession>A0A9W6TDN9</accession>
<dbReference type="FunFam" id="3.40.50.720:FF:000121">
    <property type="entry name" value="Prostaglandin reductase 2"/>
    <property type="match status" value="2"/>
</dbReference>
<dbReference type="GO" id="GO:0016491">
    <property type="term" value="F:oxidoreductase activity"/>
    <property type="evidence" value="ECO:0007669"/>
    <property type="project" value="UniProtKB-KW"/>
</dbReference>
<dbReference type="PANTHER" id="PTHR43677">
    <property type="entry name" value="SHORT-CHAIN DEHYDROGENASE/REDUCTASE"/>
    <property type="match status" value="1"/>
</dbReference>
<feature type="region of interest" description="Disordered" evidence="3">
    <location>
        <begin position="1213"/>
        <end position="1239"/>
    </location>
</feature>
<dbReference type="SUPFAM" id="SSF50129">
    <property type="entry name" value="GroES-like"/>
    <property type="match status" value="1"/>
</dbReference>
<dbReference type="InterPro" id="IPR020843">
    <property type="entry name" value="ER"/>
</dbReference>
<name>A0A9W6TDN9_9STRA</name>
<comment type="caution">
    <text evidence="5">The sequence shown here is derived from an EMBL/GenBank/DDBJ whole genome shotgun (WGS) entry which is preliminary data.</text>
</comment>
<gene>
    <name evidence="5" type="ORF">Plil01_000338700</name>
</gene>
<evidence type="ECO:0000313" key="5">
    <source>
        <dbReference type="EMBL" id="GMF12833.1"/>
    </source>
</evidence>
<dbReference type="Proteomes" id="UP001165083">
    <property type="component" value="Unassembled WGS sequence"/>
</dbReference>
<dbReference type="InterPro" id="IPR011009">
    <property type="entry name" value="Kinase-like_dom_sf"/>
</dbReference>
<proteinExistence type="predicted"/>
<dbReference type="InterPro" id="IPR013149">
    <property type="entry name" value="ADH-like_C"/>
</dbReference>
<evidence type="ECO:0000259" key="4">
    <source>
        <dbReference type="SMART" id="SM00829"/>
    </source>
</evidence>
<dbReference type="Gene3D" id="3.30.200.20">
    <property type="entry name" value="Phosphorylase Kinase, domain 1"/>
    <property type="match status" value="1"/>
</dbReference>
<dbReference type="SUPFAM" id="SSF52047">
    <property type="entry name" value="RNI-like"/>
    <property type="match status" value="1"/>
</dbReference>
<dbReference type="InterPro" id="IPR011032">
    <property type="entry name" value="GroES-like_sf"/>
</dbReference>
<feature type="compositionally biased region" description="Acidic residues" evidence="3">
    <location>
        <begin position="1217"/>
        <end position="1229"/>
    </location>
</feature>
<dbReference type="InterPro" id="IPR051397">
    <property type="entry name" value="Zn-ADH-like_protein"/>
</dbReference>
<keyword evidence="1" id="KW-0560">Oxidoreductase</keyword>
<feature type="coiled-coil region" evidence="2">
    <location>
        <begin position="1520"/>
        <end position="1587"/>
    </location>
</feature>
<feature type="region of interest" description="Disordered" evidence="3">
    <location>
        <begin position="255"/>
        <end position="281"/>
    </location>
</feature>
<dbReference type="PANTHER" id="PTHR43677:SF3">
    <property type="entry name" value="PROSTAGLANDIN REDUCTASE 3"/>
    <property type="match status" value="1"/>
</dbReference>
<protein>
    <submittedName>
        <fullName evidence="5">Unnamed protein product</fullName>
    </submittedName>
</protein>
<dbReference type="OrthoDB" id="9992527at2759"/>
<dbReference type="InterPro" id="IPR001611">
    <property type="entry name" value="Leu-rich_rpt"/>
</dbReference>
<evidence type="ECO:0000256" key="3">
    <source>
        <dbReference type="SAM" id="MobiDB-lite"/>
    </source>
</evidence>